<organism evidence="1 2">
    <name type="scientific">Gossypium schwendimanii</name>
    <name type="common">Cotton</name>
    <dbReference type="NCBI Taxonomy" id="34291"/>
    <lineage>
        <taxon>Eukaryota</taxon>
        <taxon>Viridiplantae</taxon>
        <taxon>Streptophyta</taxon>
        <taxon>Embryophyta</taxon>
        <taxon>Tracheophyta</taxon>
        <taxon>Spermatophyta</taxon>
        <taxon>Magnoliopsida</taxon>
        <taxon>eudicotyledons</taxon>
        <taxon>Gunneridae</taxon>
        <taxon>Pentapetalae</taxon>
        <taxon>rosids</taxon>
        <taxon>malvids</taxon>
        <taxon>Malvales</taxon>
        <taxon>Malvaceae</taxon>
        <taxon>Malvoideae</taxon>
        <taxon>Gossypium</taxon>
    </lineage>
</organism>
<comment type="caution">
    <text evidence="1">The sequence shown here is derived from an EMBL/GenBank/DDBJ whole genome shotgun (WGS) entry which is preliminary data.</text>
</comment>
<proteinExistence type="predicted"/>
<accession>A0A7J9KWU0</accession>
<dbReference type="EMBL" id="JABFAF010000003">
    <property type="protein sequence ID" value="MBA0850913.1"/>
    <property type="molecule type" value="Genomic_DNA"/>
</dbReference>
<gene>
    <name evidence="1" type="ORF">Goshw_009428</name>
</gene>
<name>A0A7J9KWU0_GOSSC</name>
<protein>
    <submittedName>
        <fullName evidence="1">Uncharacterized protein</fullName>
    </submittedName>
</protein>
<dbReference type="AlphaFoldDB" id="A0A7J9KWU0"/>
<dbReference type="OrthoDB" id="998368at2759"/>
<evidence type="ECO:0000313" key="2">
    <source>
        <dbReference type="Proteomes" id="UP000593576"/>
    </source>
</evidence>
<dbReference type="Proteomes" id="UP000593576">
    <property type="component" value="Unassembled WGS sequence"/>
</dbReference>
<sequence>MVKALKEETMAMTIILSIRIEELEGALALCRAAMGKKVASAVLSNKDVPKLKEFLGTRSICVVDNFLWRMKNYFSAKDIADDEVKVNTDSMFLIDIALLWWQGRTTDKM</sequence>
<keyword evidence="2" id="KW-1185">Reference proteome</keyword>
<evidence type="ECO:0000313" key="1">
    <source>
        <dbReference type="EMBL" id="MBA0850913.1"/>
    </source>
</evidence>
<reference evidence="1 2" key="1">
    <citation type="journal article" date="2019" name="Genome Biol. Evol.">
        <title>Insights into the evolution of the New World diploid cottons (Gossypium, subgenus Houzingenia) based on genome sequencing.</title>
        <authorList>
            <person name="Grover C.E."/>
            <person name="Arick M.A. 2nd"/>
            <person name="Thrash A."/>
            <person name="Conover J.L."/>
            <person name="Sanders W.S."/>
            <person name="Peterson D.G."/>
            <person name="Frelichowski J.E."/>
            <person name="Scheffler J.A."/>
            <person name="Scheffler B.E."/>
            <person name="Wendel J.F."/>
        </authorList>
    </citation>
    <scope>NUCLEOTIDE SEQUENCE [LARGE SCALE GENOMIC DNA]</scope>
    <source>
        <strain evidence="1">1</strain>
        <tissue evidence="1">Leaf</tissue>
    </source>
</reference>